<feature type="compositionally biased region" description="Low complexity" evidence="1">
    <location>
        <begin position="287"/>
        <end position="311"/>
    </location>
</feature>
<dbReference type="EMBL" id="UZAN01056008">
    <property type="protein sequence ID" value="VDP91084.1"/>
    <property type="molecule type" value="Genomic_DNA"/>
</dbReference>
<evidence type="ECO:0000256" key="1">
    <source>
        <dbReference type="SAM" id="MobiDB-lite"/>
    </source>
</evidence>
<feature type="region of interest" description="Disordered" evidence="1">
    <location>
        <begin position="274"/>
        <end position="398"/>
    </location>
</feature>
<accession>A0A183B3M7</accession>
<dbReference type="WBParaSite" id="ECPE_0001385201-mRNA-1">
    <property type="protein sequence ID" value="ECPE_0001385201-mRNA-1"/>
    <property type="gene ID" value="ECPE_0001385201"/>
</dbReference>
<evidence type="ECO:0000313" key="2">
    <source>
        <dbReference type="EMBL" id="VDP91084.1"/>
    </source>
</evidence>
<feature type="region of interest" description="Disordered" evidence="1">
    <location>
        <begin position="191"/>
        <end position="210"/>
    </location>
</feature>
<feature type="region of interest" description="Disordered" evidence="1">
    <location>
        <begin position="1"/>
        <end position="155"/>
    </location>
</feature>
<dbReference type="AlphaFoldDB" id="A0A183B3M7"/>
<gene>
    <name evidence="2" type="ORF">ECPE_LOCUS13812</name>
</gene>
<keyword evidence="3" id="KW-1185">Reference proteome</keyword>
<feature type="compositionally biased region" description="Basic and acidic residues" evidence="1">
    <location>
        <begin position="321"/>
        <end position="336"/>
    </location>
</feature>
<proteinExistence type="predicted"/>
<evidence type="ECO:0000313" key="4">
    <source>
        <dbReference type="WBParaSite" id="ECPE_0001385201-mRNA-1"/>
    </source>
</evidence>
<sequence length="398" mass="42318">MSPTASSSELAVSSSQMASTNEDGTPGATHDTQCPPTPARHGIPVSVPTPTSEAQSDESTLMKDRDSCRLTSPSPHGNVNLVPDVSSAQDASKLAQTSPKERTPPNSSDSELCSPSTLPHVQQNVESQVVVQPASQSSKTSPHSSSLLSNGTSQTDNAELQASLERLGVSNNQMKRLTTVQVSTAAVTSVTVTRSTHPRPSTLRTAGVPSSTQASLSKLVHTATSALRVPPPLLHHGPDDRRILTHYIDGHVKHGMSVVEAALLHQCIKEEEEQQHSYFSKDVPNTVVSRVPRSHRSSSSSSGAAPDAPSSQPEMNGDQRMQIDVHTATDKSKETIDTSYPTQPASKRPNFAPHSEQQSTQCVTTSVSHNGYPVQQAVYGSKDNGKSPNPPYLSLVNI</sequence>
<dbReference type="OrthoDB" id="2390104at2759"/>
<reference evidence="2 3" key="2">
    <citation type="submission" date="2018-11" db="EMBL/GenBank/DDBJ databases">
        <authorList>
            <consortium name="Pathogen Informatics"/>
        </authorList>
    </citation>
    <scope>NUCLEOTIDE SEQUENCE [LARGE SCALE GENOMIC DNA]</scope>
    <source>
        <strain evidence="2 3">Egypt</strain>
    </source>
</reference>
<feature type="compositionally biased region" description="Low complexity" evidence="1">
    <location>
        <begin position="1"/>
        <end position="19"/>
    </location>
</feature>
<feature type="compositionally biased region" description="Low complexity" evidence="1">
    <location>
        <begin position="121"/>
        <end position="154"/>
    </location>
</feature>
<name>A0A183B3M7_9TREM</name>
<feature type="compositionally biased region" description="Polar residues" evidence="1">
    <location>
        <begin position="198"/>
        <end position="210"/>
    </location>
</feature>
<feature type="compositionally biased region" description="Polar residues" evidence="1">
    <location>
        <begin position="86"/>
        <end position="120"/>
    </location>
</feature>
<protein>
    <submittedName>
        <fullName evidence="4">Polyhomeotic-like protein 3</fullName>
    </submittedName>
</protein>
<feature type="compositionally biased region" description="Polar residues" evidence="1">
    <location>
        <begin position="355"/>
        <end position="369"/>
    </location>
</feature>
<reference evidence="4" key="1">
    <citation type="submission" date="2016-06" db="UniProtKB">
        <authorList>
            <consortium name="WormBaseParasite"/>
        </authorList>
    </citation>
    <scope>IDENTIFICATION</scope>
</reference>
<feature type="compositionally biased region" description="Polar residues" evidence="1">
    <location>
        <begin position="48"/>
        <end position="59"/>
    </location>
</feature>
<evidence type="ECO:0000313" key="3">
    <source>
        <dbReference type="Proteomes" id="UP000272942"/>
    </source>
</evidence>
<organism evidence="4">
    <name type="scientific">Echinostoma caproni</name>
    <dbReference type="NCBI Taxonomy" id="27848"/>
    <lineage>
        <taxon>Eukaryota</taxon>
        <taxon>Metazoa</taxon>
        <taxon>Spiralia</taxon>
        <taxon>Lophotrochozoa</taxon>
        <taxon>Platyhelminthes</taxon>
        <taxon>Trematoda</taxon>
        <taxon>Digenea</taxon>
        <taxon>Plagiorchiida</taxon>
        <taxon>Echinostomata</taxon>
        <taxon>Echinostomatoidea</taxon>
        <taxon>Echinostomatidae</taxon>
        <taxon>Echinostoma</taxon>
    </lineage>
</organism>
<dbReference type="Proteomes" id="UP000272942">
    <property type="component" value="Unassembled WGS sequence"/>
</dbReference>